<proteinExistence type="inferred from homology"/>
<evidence type="ECO:0000313" key="9">
    <source>
        <dbReference type="Proteomes" id="UP000515861"/>
    </source>
</evidence>
<dbReference type="InterPro" id="IPR002328">
    <property type="entry name" value="ADH_Zn_CS"/>
</dbReference>
<dbReference type="GO" id="GO:0008106">
    <property type="term" value="F:alcohol dehydrogenase (NADP+) activity"/>
    <property type="evidence" value="ECO:0007669"/>
    <property type="project" value="UniProtKB-ARBA"/>
</dbReference>
<dbReference type="Gene3D" id="3.90.180.10">
    <property type="entry name" value="Medium-chain alcohol dehydrogenases, catalytic domain"/>
    <property type="match status" value="1"/>
</dbReference>
<evidence type="ECO:0000256" key="5">
    <source>
        <dbReference type="RuleBase" id="RU361277"/>
    </source>
</evidence>
<evidence type="ECO:0000256" key="4">
    <source>
        <dbReference type="ARBA" id="ARBA00023002"/>
    </source>
</evidence>
<feature type="region of interest" description="Disordered" evidence="6">
    <location>
        <begin position="1"/>
        <end position="21"/>
    </location>
</feature>
<dbReference type="Pfam" id="PF08240">
    <property type="entry name" value="ADH_N"/>
    <property type="match status" value="1"/>
</dbReference>
<dbReference type="InterPro" id="IPR013154">
    <property type="entry name" value="ADH-like_N"/>
</dbReference>
<dbReference type="InterPro" id="IPR020843">
    <property type="entry name" value="ER"/>
</dbReference>
<evidence type="ECO:0000256" key="3">
    <source>
        <dbReference type="ARBA" id="ARBA00022833"/>
    </source>
</evidence>
<dbReference type="InterPro" id="IPR047109">
    <property type="entry name" value="CAD-like"/>
</dbReference>
<dbReference type="Pfam" id="PF00107">
    <property type="entry name" value="ADH_zinc_N"/>
    <property type="match status" value="1"/>
</dbReference>
<dbReference type="InterPro" id="IPR013149">
    <property type="entry name" value="ADH-like_C"/>
</dbReference>
<dbReference type="SUPFAM" id="SSF50129">
    <property type="entry name" value="GroES-like"/>
    <property type="match status" value="1"/>
</dbReference>
<accession>A0A7G9L025</accession>
<dbReference type="PANTHER" id="PTHR42683">
    <property type="entry name" value="ALDEHYDE REDUCTASE"/>
    <property type="match status" value="1"/>
</dbReference>
<dbReference type="InterPro" id="IPR011032">
    <property type="entry name" value="GroES-like_sf"/>
</dbReference>
<dbReference type="SMART" id="SM00829">
    <property type="entry name" value="PKS_ER"/>
    <property type="match status" value="1"/>
</dbReference>
<dbReference type="SUPFAM" id="SSF51735">
    <property type="entry name" value="NAD(P)-binding Rossmann-fold domains"/>
    <property type="match status" value="1"/>
</dbReference>
<dbReference type="RefSeq" id="WP_187478930.1">
    <property type="nucleotide sequence ID" value="NZ_CP060697.1"/>
</dbReference>
<dbReference type="KEGG" id="ssau:H8M03_07980"/>
<keyword evidence="3 5" id="KW-0862">Zinc</keyword>
<dbReference type="PROSITE" id="PS00059">
    <property type="entry name" value="ADH_ZINC"/>
    <property type="match status" value="1"/>
</dbReference>
<name>A0A7G9L025_9SPHN</name>
<evidence type="ECO:0000256" key="6">
    <source>
        <dbReference type="SAM" id="MobiDB-lite"/>
    </source>
</evidence>
<organism evidence="8 9">
    <name type="scientific">Sphingomonas sabuli</name>
    <dbReference type="NCBI Taxonomy" id="2764186"/>
    <lineage>
        <taxon>Bacteria</taxon>
        <taxon>Pseudomonadati</taxon>
        <taxon>Pseudomonadota</taxon>
        <taxon>Alphaproteobacteria</taxon>
        <taxon>Sphingomonadales</taxon>
        <taxon>Sphingomonadaceae</taxon>
        <taxon>Sphingomonas</taxon>
    </lineage>
</organism>
<dbReference type="InterPro" id="IPR036291">
    <property type="entry name" value="NAD(P)-bd_dom_sf"/>
</dbReference>
<evidence type="ECO:0000256" key="1">
    <source>
        <dbReference type="ARBA" id="ARBA00001947"/>
    </source>
</evidence>
<dbReference type="CDD" id="cd05283">
    <property type="entry name" value="CAD1"/>
    <property type="match status" value="1"/>
</dbReference>
<comment type="cofactor">
    <cofactor evidence="1 5">
        <name>Zn(2+)</name>
        <dbReference type="ChEBI" id="CHEBI:29105"/>
    </cofactor>
</comment>
<dbReference type="Proteomes" id="UP000515861">
    <property type="component" value="Chromosome"/>
</dbReference>
<evidence type="ECO:0000256" key="2">
    <source>
        <dbReference type="ARBA" id="ARBA00022723"/>
    </source>
</evidence>
<keyword evidence="9" id="KW-1185">Reference proteome</keyword>
<dbReference type="EMBL" id="CP060697">
    <property type="protein sequence ID" value="QNM81974.1"/>
    <property type="molecule type" value="Genomic_DNA"/>
</dbReference>
<dbReference type="FunFam" id="3.40.50.720:FF:000022">
    <property type="entry name" value="Cinnamyl alcohol dehydrogenase"/>
    <property type="match status" value="1"/>
</dbReference>
<reference evidence="8 9" key="1">
    <citation type="submission" date="2020-08" db="EMBL/GenBank/DDBJ databases">
        <title>Sphingomonas sp. sand1-3 16S ribosomal RNA gene Genome sequencing and assembly.</title>
        <authorList>
            <person name="Kang M."/>
        </authorList>
    </citation>
    <scope>NUCLEOTIDE SEQUENCE [LARGE SCALE GENOMIC DNA]</scope>
    <source>
        <strain evidence="9">sand1-3</strain>
    </source>
</reference>
<protein>
    <submittedName>
        <fullName evidence="8">NAD(P)-dependent alcohol dehydrogenase</fullName>
    </submittedName>
</protein>
<dbReference type="GO" id="GO:0008270">
    <property type="term" value="F:zinc ion binding"/>
    <property type="evidence" value="ECO:0007669"/>
    <property type="project" value="InterPro"/>
</dbReference>
<evidence type="ECO:0000259" key="7">
    <source>
        <dbReference type="SMART" id="SM00829"/>
    </source>
</evidence>
<gene>
    <name evidence="8" type="ORF">H8M03_07980</name>
</gene>
<keyword evidence="2 5" id="KW-0479">Metal-binding</keyword>
<feature type="domain" description="Enoyl reductase (ER)" evidence="7">
    <location>
        <begin position="9"/>
        <end position="343"/>
    </location>
</feature>
<dbReference type="Gene3D" id="3.40.50.720">
    <property type="entry name" value="NAD(P)-binding Rossmann-like Domain"/>
    <property type="match status" value="1"/>
</dbReference>
<sequence length="349" mass="38028">MPTAAKGWGTDAPDQPLRPMNFERRDLRPDDVAIKITHAGICHSDLHTARNDWHGSQYPVIPGHEIVGTVTAIGDEVTRHRVGDTVAVGCMVDSCMTCDQCLEGWEVFCREGCTQTYNSPDRHSGEITKGGYTDHIVVRDHFVLKVPDGMDVARVAPLLCAGITTYSPLRQYDVGAGDKVAVVGLGGLGHMGVKLAAAMGAEVTMITTTPEKGDDARELGAHDVIISTDKEQMKAAATRFDFILNTIPVSHEIDGYLNLLGRSGRMVIVGALNEMPGFTGANLIWWNRAVGGSAIGGIPETQEMLDFCAAKDIYPECEHIAMSEVNEAYERLLKNDVRYRFVIDMDRGL</sequence>
<evidence type="ECO:0000313" key="8">
    <source>
        <dbReference type="EMBL" id="QNM81974.1"/>
    </source>
</evidence>
<dbReference type="AlphaFoldDB" id="A0A7G9L025"/>
<keyword evidence="4" id="KW-0560">Oxidoreductase</keyword>
<comment type="similarity">
    <text evidence="5">Belongs to the zinc-containing alcohol dehydrogenase family.</text>
</comment>